<protein>
    <submittedName>
        <fullName evidence="2">Uncharacterized protein</fullName>
    </submittedName>
</protein>
<proteinExistence type="predicted"/>
<organism evidence="2 3">
    <name type="scientific">Aspergillus pseudonomiae</name>
    <dbReference type="NCBI Taxonomy" id="1506151"/>
    <lineage>
        <taxon>Eukaryota</taxon>
        <taxon>Fungi</taxon>
        <taxon>Dikarya</taxon>
        <taxon>Ascomycota</taxon>
        <taxon>Pezizomycotina</taxon>
        <taxon>Eurotiomycetes</taxon>
        <taxon>Eurotiomycetidae</taxon>
        <taxon>Eurotiales</taxon>
        <taxon>Aspergillaceae</taxon>
        <taxon>Aspergillus</taxon>
        <taxon>Aspergillus subgen. Circumdati</taxon>
    </lineage>
</organism>
<dbReference type="RefSeq" id="XP_031938280.1">
    <property type="nucleotide sequence ID" value="XM_032087876.1"/>
</dbReference>
<feature type="region of interest" description="Disordered" evidence="1">
    <location>
        <begin position="90"/>
        <end position="187"/>
    </location>
</feature>
<dbReference type="Proteomes" id="UP000325579">
    <property type="component" value="Unassembled WGS sequence"/>
</dbReference>
<name>A0A5N6I6S0_9EURO</name>
<evidence type="ECO:0000313" key="2">
    <source>
        <dbReference type="EMBL" id="KAE8400961.1"/>
    </source>
</evidence>
<accession>A0A5N6I6S0</accession>
<keyword evidence="3" id="KW-1185">Reference proteome</keyword>
<feature type="compositionally biased region" description="Basic and acidic residues" evidence="1">
    <location>
        <begin position="100"/>
        <end position="112"/>
    </location>
</feature>
<feature type="compositionally biased region" description="Basic and acidic residues" evidence="1">
    <location>
        <begin position="123"/>
        <end position="142"/>
    </location>
</feature>
<dbReference type="GeneID" id="43672567"/>
<evidence type="ECO:0000256" key="1">
    <source>
        <dbReference type="SAM" id="MobiDB-lite"/>
    </source>
</evidence>
<dbReference type="AlphaFoldDB" id="A0A5N6I6S0"/>
<gene>
    <name evidence="2" type="ORF">BDV37DRAFT_286190</name>
</gene>
<dbReference type="EMBL" id="ML736808">
    <property type="protein sequence ID" value="KAE8400961.1"/>
    <property type="molecule type" value="Genomic_DNA"/>
</dbReference>
<accession>A0A5N7D3G3</accession>
<evidence type="ECO:0000313" key="3">
    <source>
        <dbReference type="Proteomes" id="UP000325579"/>
    </source>
</evidence>
<sequence length="187" mass="20877">MFLSTSIFANAPPKRELPPTGHLHILNTRAIRTDSIRQIQRKSQILLLHHLRAQNPDQAESRRKLATPRSRKDRINHLPTFYPSFAPSLPPRFSALQFQSDREKGFETDKSQPRVTNGAPGDDFLRPIEDQAKGEGNKEEKGLGVVRLADTENLYPAAVHAPPPPPTTTSPHGYPAHLLDPHGTPDQ</sequence>
<reference evidence="2 3" key="1">
    <citation type="submission" date="2019-04" db="EMBL/GenBank/DDBJ databases">
        <authorList>
            <consortium name="DOE Joint Genome Institute"/>
            <person name="Mondo S."/>
            <person name="Kjaerbolling I."/>
            <person name="Vesth T."/>
            <person name="Frisvad J.C."/>
            <person name="Nybo J.L."/>
            <person name="Theobald S."/>
            <person name="Kildgaard S."/>
            <person name="Isbrandt T."/>
            <person name="Kuo A."/>
            <person name="Sato A."/>
            <person name="Lyhne E.K."/>
            <person name="Kogle M.E."/>
            <person name="Wiebenga A."/>
            <person name="Kun R.S."/>
            <person name="Lubbers R.J."/>
            <person name="Makela M.R."/>
            <person name="Barry K."/>
            <person name="Chovatia M."/>
            <person name="Clum A."/>
            <person name="Daum C."/>
            <person name="Haridas S."/>
            <person name="He G."/>
            <person name="LaButti K."/>
            <person name="Lipzen A."/>
            <person name="Riley R."/>
            <person name="Salamov A."/>
            <person name="Simmons B.A."/>
            <person name="Magnuson J.K."/>
            <person name="Henrissat B."/>
            <person name="Mortensen U.H."/>
            <person name="Larsen T.O."/>
            <person name="Devries R.P."/>
            <person name="Grigoriev I.V."/>
            <person name="Machida M."/>
            <person name="Baker S.E."/>
            <person name="Andersen M.R."/>
            <person name="Cantor M.N."/>
            <person name="Hua S.X."/>
        </authorList>
    </citation>
    <scope>NUCLEOTIDE SEQUENCE [LARGE SCALE GENOMIC DNA]</scope>
    <source>
        <strain evidence="2 3">CBS 119388</strain>
    </source>
</reference>